<dbReference type="AlphaFoldDB" id="A8MJQ3"/>
<dbReference type="eggNOG" id="ENOG50307Y4">
    <property type="taxonomic scope" value="Bacteria"/>
</dbReference>
<protein>
    <recommendedName>
        <fullName evidence="3">DUF5610 domain-containing protein</fullName>
    </recommendedName>
</protein>
<dbReference type="KEGG" id="aoe:Clos_2503"/>
<name>A8MJQ3_ALKOO</name>
<dbReference type="OrthoDB" id="49105at2"/>
<proteinExistence type="predicted"/>
<reference evidence="2" key="1">
    <citation type="submission" date="2007-10" db="EMBL/GenBank/DDBJ databases">
        <title>Complete genome of Alkaliphilus oremlandii OhILAs.</title>
        <authorList>
            <person name="Copeland A."/>
            <person name="Lucas S."/>
            <person name="Lapidus A."/>
            <person name="Barry K."/>
            <person name="Detter J.C."/>
            <person name="Glavina del Rio T."/>
            <person name="Hammon N."/>
            <person name="Israni S."/>
            <person name="Dalin E."/>
            <person name="Tice H."/>
            <person name="Pitluck S."/>
            <person name="Chain P."/>
            <person name="Malfatti S."/>
            <person name="Shin M."/>
            <person name="Vergez L."/>
            <person name="Schmutz J."/>
            <person name="Larimer F."/>
            <person name="Land M."/>
            <person name="Hauser L."/>
            <person name="Kyrpides N."/>
            <person name="Mikhailova N."/>
            <person name="Stolz J.F."/>
            <person name="Dawson A."/>
            <person name="Fisher E."/>
            <person name="Crable B."/>
            <person name="Perera E."/>
            <person name="Lisak J."/>
            <person name="Ranganathan M."/>
            <person name="Basu P."/>
            <person name="Richardson P."/>
        </authorList>
    </citation>
    <scope>NUCLEOTIDE SEQUENCE [LARGE SCALE GENOMIC DNA]</scope>
    <source>
        <strain evidence="2">OhILAs</strain>
    </source>
</reference>
<dbReference type="Proteomes" id="UP000000269">
    <property type="component" value="Chromosome"/>
</dbReference>
<accession>A8MJQ3</accession>
<keyword evidence="2" id="KW-1185">Reference proteome</keyword>
<sequence>MKVERVGQKLYTEPVRKVESKHIENKSPESEKPVVDEAVKYTPSETVNTGTYNKSGHVYDSETVTKLKRQSEQAHNYLRELVEKLLLKQGHSLKTITDEEWTTVEIDDATRAEAAAMIAPGGPLSAEAVSDRLVDFAKAISGGDIEKLDQLKGAIEQGFKEAEKILGELPEISKETYRLTMEKLDQWAAESRSPQE</sequence>
<dbReference type="EMBL" id="CP000853">
    <property type="protein sequence ID" value="ABW20035.1"/>
    <property type="molecule type" value="Genomic_DNA"/>
</dbReference>
<evidence type="ECO:0000313" key="2">
    <source>
        <dbReference type="Proteomes" id="UP000000269"/>
    </source>
</evidence>
<gene>
    <name evidence="1" type="ordered locus">Clos_2503</name>
</gene>
<dbReference type="STRING" id="350688.Clos_2503"/>
<dbReference type="RefSeq" id="WP_012160342.1">
    <property type="nucleotide sequence ID" value="NC_009922.1"/>
</dbReference>
<evidence type="ECO:0000313" key="1">
    <source>
        <dbReference type="EMBL" id="ABW20035.1"/>
    </source>
</evidence>
<dbReference type="HOGENOM" id="CLU_086921_1_0_9"/>
<organism evidence="1 2">
    <name type="scientific">Alkaliphilus oremlandii (strain OhILAs)</name>
    <name type="common">Clostridium oremlandii (strain OhILAs)</name>
    <dbReference type="NCBI Taxonomy" id="350688"/>
    <lineage>
        <taxon>Bacteria</taxon>
        <taxon>Bacillati</taxon>
        <taxon>Bacillota</taxon>
        <taxon>Clostridia</taxon>
        <taxon>Peptostreptococcales</taxon>
        <taxon>Natronincolaceae</taxon>
        <taxon>Alkaliphilus</taxon>
    </lineage>
</organism>
<evidence type="ECO:0008006" key="3">
    <source>
        <dbReference type="Google" id="ProtNLM"/>
    </source>
</evidence>